<evidence type="ECO:0000313" key="3">
    <source>
        <dbReference type="Proteomes" id="UP001150538"/>
    </source>
</evidence>
<feature type="region of interest" description="Disordered" evidence="1">
    <location>
        <begin position="93"/>
        <end position="144"/>
    </location>
</feature>
<gene>
    <name evidence="2" type="ORF">H4219_000285</name>
</gene>
<organism evidence="2 3">
    <name type="scientific">Mycoemilia scoparia</name>
    <dbReference type="NCBI Taxonomy" id="417184"/>
    <lineage>
        <taxon>Eukaryota</taxon>
        <taxon>Fungi</taxon>
        <taxon>Fungi incertae sedis</taxon>
        <taxon>Zoopagomycota</taxon>
        <taxon>Kickxellomycotina</taxon>
        <taxon>Kickxellomycetes</taxon>
        <taxon>Kickxellales</taxon>
        <taxon>Kickxellaceae</taxon>
        <taxon>Mycoemilia</taxon>
    </lineage>
</organism>
<evidence type="ECO:0000256" key="1">
    <source>
        <dbReference type="SAM" id="MobiDB-lite"/>
    </source>
</evidence>
<proteinExistence type="predicted"/>
<protein>
    <submittedName>
        <fullName evidence="2">Uncharacterized protein</fullName>
    </submittedName>
</protein>
<keyword evidence="3" id="KW-1185">Reference proteome</keyword>
<dbReference type="InterPro" id="IPR036915">
    <property type="entry name" value="Cyclin-like_sf"/>
</dbReference>
<dbReference type="EMBL" id="JANBPU010000002">
    <property type="protein sequence ID" value="KAJ1921938.1"/>
    <property type="molecule type" value="Genomic_DNA"/>
</dbReference>
<sequence length="144" mass="15725">MLKKLDFDVRMARMAWGFINDCLRTPMVAVFPANAIAAIAISLTYKVNGIDCSKDMNGRLNPDFVISPETIKEGVDWILEFYTKEAHMRAGVGFGDKGPETPYATASSPQCESSPPQIPPQSPPQQTCQVPSKSSSFAVQNLQA</sequence>
<reference evidence="2" key="1">
    <citation type="submission" date="2022-07" db="EMBL/GenBank/DDBJ databases">
        <title>Phylogenomic reconstructions and comparative analyses of Kickxellomycotina fungi.</title>
        <authorList>
            <person name="Reynolds N.K."/>
            <person name="Stajich J.E."/>
            <person name="Barry K."/>
            <person name="Grigoriev I.V."/>
            <person name="Crous P."/>
            <person name="Smith M.E."/>
        </authorList>
    </citation>
    <scope>NUCLEOTIDE SEQUENCE</scope>
    <source>
        <strain evidence="2">NBRC 100468</strain>
    </source>
</reference>
<dbReference type="AlphaFoldDB" id="A0A9W8DRP3"/>
<accession>A0A9W8DRP3</accession>
<evidence type="ECO:0000313" key="2">
    <source>
        <dbReference type="EMBL" id="KAJ1921938.1"/>
    </source>
</evidence>
<comment type="caution">
    <text evidence="2">The sequence shown here is derived from an EMBL/GenBank/DDBJ whole genome shotgun (WGS) entry which is preliminary data.</text>
</comment>
<dbReference type="OrthoDB" id="25002at2759"/>
<name>A0A9W8DRP3_9FUNG</name>
<feature type="compositionally biased region" description="Polar residues" evidence="1">
    <location>
        <begin position="133"/>
        <end position="144"/>
    </location>
</feature>
<dbReference type="SUPFAM" id="SSF47954">
    <property type="entry name" value="Cyclin-like"/>
    <property type="match status" value="1"/>
</dbReference>
<dbReference type="Gene3D" id="1.10.472.10">
    <property type="entry name" value="Cyclin-like"/>
    <property type="match status" value="1"/>
</dbReference>
<dbReference type="Proteomes" id="UP001150538">
    <property type="component" value="Unassembled WGS sequence"/>
</dbReference>